<protein>
    <submittedName>
        <fullName evidence="1">Uncharacterized protein</fullName>
    </submittedName>
</protein>
<name>A0A5J5BID8_9ASTE</name>
<reference evidence="1 2" key="1">
    <citation type="submission" date="2019-09" db="EMBL/GenBank/DDBJ databases">
        <title>A chromosome-level genome assembly of the Chinese tupelo Nyssa sinensis.</title>
        <authorList>
            <person name="Yang X."/>
            <person name="Kang M."/>
            <person name="Yang Y."/>
            <person name="Xiong H."/>
            <person name="Wang M."/>
            <person name="Zhang Z."/>
            <person name="Wang Z."/>
            <person name="Wu H."/>
            <person name="Ma T."/>
            <person name="Liu J."/>
            <person name="Xi Z."/>
        </authorList>
    </citation>
    <scope>NUCLEOTIDE SEQUENCE [LARGE SCALE GENOMIC DNA]</scope>
    <source>
        <strain evidence="1">J267</strain>
        <tissue evidence="1">Leaf</tissue>
    </source>
</reference>
<accession>A0A5J5BID8</accession>
<dbReference type="AlphaFoldDB" id="A0A5J5BID8"/>
<keyword evidence="2" id="KW-1185">Reference proteome</keyword>
<dbReference type="Proteomes" id="UP000325577">
    <property type="component" value="Linkage Group LG13"/>
</dbReference>
<evidence type="ECO:0000313" key="1">
    <source>
        <dbReference type="EMBL" id="KAA8540881.1"/>
    </source>
</evidence>
<proteinExistence type="predicted"/>
<sequence>MLARESFPPLDEEFYPSSLRMTRCCLFSVPPPQAQKQDSELDPIGNLSACSRHLWSQSYPGFSIFAFPILQQREDTTSLLYLWNSKHLKFAKISRNMNKLLKLQLQTLTMHCHLRTREALPEDLELN</sequence>
<organism evidence="1 2">
    <name type="scientific">Nyssa sinensis</name>
    <dbReference type="NCBI Taxonomy" id="561372"/>
    <lineage>
        <taxon>Eukaryota</taxon>
        <taxon>Viridiplantae</taxon>
        <taxon>Streptophyta</taxon>
        <taxon>Embryophyta</taxon>
        <taxon>Tracheophyta</taxon>
        <taxon>Spermatophyta</taxon>
        <taxon>Magnoliopsida</taxon>
        <taxon>eudicotyledons</taxon>
        <taxon>Gunneridae</taxon>
        <taxon>Pentapetalae</taxon>
        <taxon>asterids</taxon>
        <taxon>Cornales</taxon>
        <taxon>Nyssaceae</taxon>
        <taxon>Nyssa</taxon>
    </lineage>
</organism>
<gene>
    <name evidence="1" type="ORF">F0562_024981</name>
</gene>
<evidence type="ECO:0000313" key="2">
    <source>
        <dbReference type="Proteomes" id="UP000325577"/>
    </source>
</evidence>
<dbReference type="EMBL" id="CM018036">
    <property type="protein sequence ID" value="KAA8540881.1"/>
    <property type="molecule type" value="Genomic_DNA"/>
</dbReference>